<dbReference type="InterPro" id="IPR056867">
    <property type="entry name" value="LRR_15"/>
</dbReference>
<dbReference type="STRING" id="1448320.A0A319E1E2"/>
<dbReference type="Proteomes" id="UP000247810">
    <property type="component" value="Unassembled WGS sequence"/>
</dbReference>
<evidence type="ECO:0000256" key="1">
    <source>
        <dbReference type="SAM" id="MobiDB-lite"/>
    </source>
</evidence>
<reference evidence="3 4" key="1">
    <citation type="submission" date="2018-02" db="EMBL/GenBank/DDBJ databases">
        <title>The genomes of Aspergillus section Nigri reveals drivers in fungal speciation.</title>
        <authorList>
            <consortium name="DOE Joint Genome Institute"/>
            <person name="Vesth T.C."/>
            <person name="Nybo J."/>
            <person name="Theobald S."/>
            <person name="Brandl J."/>
            <person name="Frisvad J.C."/>
            <person name="Nielsen K.F."/>
            <person name="Lyhne E.K."/>
            <person name="Kogle M.E."/>
            <person name="Kuo A."/>
            <person name="Riley R."/>
            <person name="Clum A."/>
            <person name="Nolan M."/>
            <person name="Lipzen A."/>
            <person name="Salamov A."/>
            <person name="Henrissat B."/>
            <person name="Wiebenga A."/>
            <person name="De vries R.P."/>
            <person name="Grigoriev I.V."/>
            <person name="Mortensen U.H."/>
            <person name="Andersen M.R."/>
            <person name="Baker S.E."/>
        </authorList>
    </citation>
    <scope>NUCLEOTIDE SEQUENCE [LARGE SCALE GENOMIC DNA]</scope>
    <source>
        <strain evidence="3 4">CBS 707.79</strain>
    </source>
</reference>
<protein>
    <recommendedName>
        <fullName evidence="2">Leucine-rich repeat domain-containing protein</fullName>
    </recommendedName>
</protein>
<name>A0A319E1E2_9EURO</name>
<organism evidence="3 4">
    <name type="scientific">Aspergillus ellipticus CBS 707.79</name>
    <dbReference type="NCBI Taxonomy" id="1448320"/>
    <lineage>
        <taxon>Eukaryota</taxon>
        <taxon>Fungi</taxon>
        <taxon>Dikarya</taxon>
        <taxon>Ascomycota</taxon>
        <taxon>Pezizomycotina</taxon>
        <taxon>Eurotiomycetes</taxon>
        <taxon>Eurotiomycetidae</taxon>
        <taxon>Eurotiales</taxon>
        <taxon>Aspergillaceae</taxon>
        <taxon>Aspergillus</taxon>
        <taxon>Aspergillus subgen. Circumdati</taxon>
    </lineage>
</organism>
<accession>A0A319E1E2</accession>
<dbReference type="EMBL" id="KZ825873">
    <property type="protein sequence ID" value="PYH94358.1"/>
    <property type="molecule type" value="Genomic_DNA"/>
</dbReference>
<feature type="region of interest" description="Disordered" evidence="1">
    <location>
        <begin position="167"/>
        <end position="193"/>
    </location>
</feature>
<sequence>MFGHTINPPSIISIVENACRNVEIASATQVLTLEDWFVAPSPRQAFTVDPVILETLLQPAQLSPDQESWWREALEACHQDALISLLLLKLPNLRKLEIKNMRTGSPYLKSILSRLVDTNDPLTGLSQLSELIITPKMFGYDFFLSDFILFTQLPSLRKFRLVGAIDHYQPPPPEEGEEHNDPPSTTPETHRFHPPSHLTHLTLHASNALTTLSTLLPHLPHLQSLVYNHHDPAIQKSASESIRRLVHATGHNTSMGWGISRSRARYLDSISKTSTLNPAVLHPGLAQAARPSLQALWITTSHRLRQNPTETFTQDLPGIPIGDLHGFSALKQVRMRIENLLTVERNEDRTVKATEGTLWEVLPGCLEAVFLEECDREILPEVVRQLRRMVESREQEQQQQDATIFPALRKVVLQQPTEERDRIPFQFPENMTFISQEMMQRMARHRMAENDIQPDVYAELMGLKDRFAVMGVTLRVANKMGMDAEGFPLKLD</sequence>
<proteinExistence type="predicted"/>
<evidence type="ECO:0000313" key="3">
    <source>
        <dbReference type="EMBL" id="PYH94358.1"/>
    </source>
</evidence>
<feature type="domain" description="Leucine-rich repeat" evidence="2">
    <location>
        <begin position="315"/>
        <end position="396"/>
    </location>
</feature>
<evidence type="ECO:0000313" key="4">
    <source>
        <dbReference type="Proteomes" id="UP000247810"/>
    </source>
</evidence>
<dbReference type="Pfam" id="PF24969">
    <property type="entry name" value="LRR_15"/>
    <property type="match status" value="1"/>
</dbReference>
<evidence type="ECO:0000259" key="2">
    <source>
        <dbReference type="Pfam" id="PF24969"/>
    </source>
</evidence>
<gene>
    <name evidence="3" type="ORF">BO71DRAFT_398941</name>
</gene>
<dbReference type="AlphaFoldDB" id="A0A319E1E2"/>
<keyword evidence="4" id="KW-1185">Reference proteome</keyword>
<dbReference type="OrthoDB" id="4431514at2759"/>
<dbReference type="VEuPathDB" id="FungiDB:BO71DRAFT_398941"/>